<feature type="transmembrane region" description="Helical" evidence="1">
    <location>
        <begin position="143"/>
        <end position="166"/>
    </location>
</feature>
<dbReference type="EMBL" id="RRYP01019588">
    <property type="protein sequence ID" value="TNV73185.1"/>
    <property type="molecule type" value="Genomic_DNA"/>
</dbReference>
<feature type="transmembrane region" description="Helical" evidence="1">
    <location>
        <begin position="45"/>
        <end position="65"/>
    </location>
</feature>
<evidence type="ECO:0000256" key="1">
    <source>
        <dbReference type="SAM" id="Phobius"/>
    </source>
</evidence>
<dbReference type="AlphaFoldDB" id="A0A8J8NER4"/>
<gene>
    <name evidence="2" type="ORF">FGO68_gene15325</name>
</gene>
<reference evidence="2" key="1">
    <citation type="submission" date="2019-06" db="EMBL/GenBank/DDBJ databases">
        <authorList>
            <person name="Zheng W."/>
        </authorList>
    </citation>
    <scope>NUCLEOTIDE SEQUENCE</scope>
    <source>
        <strain evidence="2">QDHG01</strain>
    </source>
</reference>
<comment type="caution">
    <text evidence="2">The sequence shown here is derived from an EMBL/GenBank/DDBJ whole genome shotgun (WGS) entry which is preliminary data.</text>
</comment>
<accession>A0A8J8NER4</accession>
<keyword evidence="1" id="KW-1133">Transmembrane helix</keyword>
<keyword evidence="1" id="KW-0812">Transmembrane</keyword>
<evidence type="ECO:0000313" key="3">
    <source>
        <dbReference type="Proteomes" id="UP000785679"/>
    </source>
</evidence>
<protein>
    <submittedName>
        <fullName evidence="2">Uncharacterized protein</fullName>
    </submittedName>
</protein>
<keyword evidence="1" id="KW-0472">Membrane</keyword>
<dbReference type="Proteomes" id="UP000785679">
    <property type="component" value="Unassembled WGS sequence"/>
</dbReference>
<name>A0A8J8NER4_HALGN</name>
<organism evidence="2 3">
    <name type="scientific">Halteria grandinella</name>
    <dbReference type="NCBI Taxonomy" id="5974"/>
    <lineage>
        <taxon>Eukaryota</taxon>
        <taxon>Sar</taxon>
        <taxon>Alveolata</taxon>
        <taxon>Ciliophora</taxon>
        <taxon>Intramacronucleata</taxon>
        <taxon>Spirotrichea</taxon>
        <taxon>Stichotrichia</taxon>
        <taxon>Sporadotrichida</taxon>
        <taxon>Halteriidae</taxon>
        <taxon>Halteria</taxon>
    </lineage>
</organism>
<keyword evidence="3" id="KW-1185">Reference proteome</keyword>
<evidence type="ECO:0000313" key="2">
    <source>
        <dbReference type="EMBL" id="TNV73185.1"/>
    </source>
</evidence>
<sequence length="243" mass="27819">MKEKYCQQNFVKQNRNIYNKTIIRDDLYQKYQHDDSQPSHQSCNFIIALASLITLGMHTILGTFLTSVPPSIKLTTIKRPISQLQLAIVKIKASEAIRWAQQGPIQYWQHTNNLHTFGANLSLLLLFIHSMESRSTDSGPSQSLLMTTVLGLSISWTLQMGISWLLLHTQVLILLTLIVEICYSQTMAPFSLGIALHSSNYFLPLPPQRNILEVMQLWVSKQTQHKATFMYFHGQLEAARSRY</sequence>
<proteinExistence type="predicted"/>
<feature type="transmembrane region" description="Helical" evidence="1">
    <location>
        <begin position="172"/>
        <end position="196"/>
    </location>
</feature>